<evidence type="ECO:0000313" key="1">
    <source>
        <dbReference type="EMBL" id="KAK0044984.1"/>
    </source>
</evidence>
<keyword evidence="2" id="KW-1185">Reference proteome</keyword>
<feature type="non-terminal residue" evidence="1">
    <location>
        <position position="60"/>
    </location>
</feature>
<dbReference type="Proteomes" id="UP001233172">
    <property type="component" value="Unassembled WGS sequence"/>
</dbReference>
<comment type="caution">
    <text evidence="1">The sequence shown here is derived from an EMBL/GenBank/DDBJ whole genome shotgun (WGS) entry which is preliminary data.</text>
</comment>
<proteinExistence type="predicted"/>
<evidence type="ECO:0000313" key="2">
    <source>
        <dbReference type="Proteomes" id="UP001233172"/>
    </source>
</evidence>
<dbReference type="EMBL" id="JASAOG010000188">
    <property type="protein sequence ID" value="KAK0044984.1"/>
    <property type="molecule type" value="Genomic_DNA"/>
</dbReference>
<protein>
    <submittedName>
        <fullName evidence="1">Uncharacterized protein</fullName>
    </submittedName>
</protein>
<gene>
    <name evidence="1" type="ORF">Bpfe_025562</name>
</gene>
<accession>A0AAD8AYZ5</accession>
<reference evidence="1" key="1">
    <citation type="journal article" date="2023" name="PLoS Negl. Trop. Dis.">
        <title>A genome sequence for Biomphalaria pfeifferi, the major vector snail for the human-infecting parasite Schistosoma mansoni.</title>
        <authorList>
            <person name="Bu L."/>
            <person name="Lu L."/>
            <person name="Laidemitt M.R."/>
            <person name="Zhang S.M."/>
            <person name="Mutuku M."/>
            <person name="Mkoji G."/>
            <person name="Steinauer M."/>
            <person name="Loker E.S."/>
        </authorList>
    </citation>
    <scope>NUCLEOTIDE SEQUENCE</scope>
    <source>
        <strain evidence="1">KasaAsao</strain>
    </source>
</reference>
<organism evidence="1 2">
    <name type="scientific">Biomphalaria pfeifferi</name>
    <name type="common">Bloodfluke planorb</name>
    <name type="synonym">Freshwater snail</name>
    <dbReference type="NCBI Taxonomy" id="112525"/>
    <lineage>
        <taxon>Eukaryota</taxon>
        <taxon>Metazoa</taxon>
        <taxon>Spiralia</taxon>
        <taxon>Lophotrochozoa</taxon>
        <taxon>Mollusca</taxon>
        <taxon>Gastropoda</taxon>
        <taxon>Heterobranchia</taxon>
        <taxon>Euthyneura</taxon>
        <taxon>Panpulmonata</taxon>
        <taxon>Hygrophila</taxon>
        <taxon>Lymnaeoidea</taxon>
        <taxon>Planorbidae</taxon>
        <taxon>Biomphalaria</taxon>
    </lineage>
</organism>
<sequence>MVERSLVEELLAERNLGKEYASVILNDKRYLELKHELYELEGTLKVDAWHGKQVFLCSND</sequence>
<name>A0AAD8AYZ5_BIOPF</name>
<reference evidence="1" key="2">
    <citation type="submission" date="2023-04" db="EMBL/GenBank/DDBJ databases">
        <authorList>
            <person name="Bu L."/>
            <person name="Lu L."/>
            <person name="Laidemitt M.R."/>
            <person name="Zhang S.M."/>
            <person name="Mutuku M."/>
            <person name="Mkoji G."/>
            <person name="Steinauer M."/>
            <person name="Loker E.S."/>
        </authorList>
    </citation>
    <scope>NUCLEOTIDE SEQUENCE</scope>
    <source>
        <strain evidence="1">KasaAsao</strain>
        <tissue evidence="1">Whole Snail</tissue>
    </source>
</reference>
<dbReference type="AlphaFoldDB" id="A0AAD8AYZ5"/>